<dbReference type="Proteomes" id="UP000265520">
    <property type="component" value="Unassembled WGS sequence"/>
</dbReference>
<comment type="caution">
    <text evidence="1">The sequence shown here is derived from an EMBL/GenBank/DDBJ whole genome shotgun (WGS) entry which is preliminary data.</text>
</comment>
<evidence type="ECO:0000313" key="2">
    <source>
        <dbReference type="Proteomes" id="UP000265520"/>
    </source>
</evidence>
<dbReference type="EMBL" id="LXQA011307505">
    <property type="protein sequence ID" value="MCI92683.1"/>
    <property type="molecule type" value="Genomic_DNA"/>
</dbReference>
<accession>A0A392VZ00</accession>
<dbReference type="AlphaFoldDB" id="A0A392VZ00"/>
<reference evidence="1 2" key="1">
    <citation type="journal article" date="2018" name="Front. Plant Sci.">
        <title>Red Clover (Trifolium pratense) and Zigzag Clover (T. medium) - A Picture of Genomic Similarities and Differences.</title>
        <authorList>
            <person name="Dluhosova J."/>
            <person name="Istvanek J."/>
            <person name="Nedelnik J."/>
            <person name="Repkova J."/>
        </authorList>
    </citation>
    <scope>NUCLEOTIDE SEQUENCE [LARGE SCALE GENOMIC DNA]</scope>
    <source>
        <strain evidence="2">cv. 10/8</strain>
        <tissue evidence="1">Leaf</tissue>
    </source>
</reference>
<proteinExistence type="predicted"/>
<keyword evidence="2" id="KW-1185">Reference proteome</keyword>
<protein>
    <submittedName>
        <fullName evidence="1">Uncharacterized protein</fullName>
    </submittedName>
</protein>
<organism evidence="1 2">
    <name type="scientific">Trifolium medium</name>
    <dbReference type="NCBI Taxonomy" id="97028"/>
    <lineage>
        <taxon>Eukaryota</taxon>
        <taxon>Viridiplantae</taxon>
        <taxon>Streptophyta</taxon>
        <taxon>Embryophyta</taxon>
        <taxon>Tracheophyta</taxon>
        <taxon>Spermatophyta</taxon>
        <taxon>Magnoliopsida</taxon>
        <taxon>eudicotyledons</taxon>
        <taxon>Gunneridae</taxon>
        <taxon>Pentapetalae</taxon>
        <taxon>rosids</taxon>
        <taxon>fabids</taxon>
        <taxon>Fabales</taxon>
        <taxon>Fabaceae</taxon>
        <taxon>Papilionoideae</taxon>
        <taxon>50 kb inversion clade</taxon>
        <taxon>NPAAA clade</taxon>
        <taxon>Hologalegina</taxon>
        <taxon>IRL clade</taxon>
        <taxon>Trifolieae</taxon>
        <taxon>Trifolium</taxon>
    </lineage>
</organism>
<feature type="non-terminal residue" evidence="1">
    <location>
        <position position="53"/>
    </location>
</feature>
<evidence type="ECO:0000313" key="1">
    <source>
        <dbReference type="EMBL" id="MCI92683.1"/>
    </source>
</evidence>
<name>A0A392VZ00_9FABA</name>
<sequence>MERAARWLMTIDLRQGGELLSMPRNLGHGSRKILGCTLLSAHGAIDWARGAIP</sequence>